<reference evidence="1" key="1">
    <citation type="submission" date="2018-02" db="EMBL/GenBank/DDBJ databases">
        <title>Rhizophora mucronata_Transcriptome.</title>
        <authorList>
            <person name="Meera S.P."/>
            <person name="Sreeshan A."/>
            <person name="Augustine A."/>
        </authorList>
    </citation>
    <scope>NUCLEOTIDE SEQUENCE</scope>
    <source>
        <tissue evidence="1">Leaf</tissue>
    </source>
</reference>
<name>A0A2P2Q6U8_RHIMU</name>
<organism evidence="1">
    <name type="scientific">Rhizophora mucronata</name>
    <name type="common">Asiatic mangrove</name>
    <dbReference type="NCBI Taxonomy" id="61149"/>
    <lineage>
        <taxon>Eukaryota</taxon>
        <taxon>Viridiplantae</taxon>
        <taxon>Streptophyta</taxon>
        <taxon>Embryophyta</taxon>
        <taxon>Tracheophyta</taxon>
        <taxon>Spermatophyta</taxon>
        <taxon>Magnoliopsida</taxon>
        <taxon>eudicotyledons</taxon>
        <taxon>Gunneridae</taxon>
        <taxon>Pentapetalae</taxon>
        <taxon>rosids</taxon>
        <taxon>fabids</taxon>
        <taxon>Malpighiales</taxon>
        <taxon>Rhizophoraceae</taxon>
        <taxon>Rhizophora</taxon>
    </lineage>
</organism>
<proteinExistence type="predicted"/>
<dbReference type="EMBL" id="GGEC01082224">
    <property type="protein sequence ID" value="MBX62708.1"/>
    <property type="molecule type" value="Transcribed_RNA"/>
</dbReference>
<evidence type="ECO:0000313" key="1">
    <source>
        <dbReference type="EMBL" id="MBX62708.1"/>
    </source>
</evidence>
<protein>
    <submittedName>
        <fullName evidence="1">Uncharacterized protein</fullName>
    </submittedName>
</protein>
<accession>A0A2P2Q6U8</accession>
<dbReference type="AlphaFoldDB" id="A0A2P2Q6U8"/>
<sequence length="37" mass="4241">MELGWFYGTRLGSQITTESKRGWEEEYGFAGKHATES</sequence>